<gene>
    <name evidence="2" type="ORF">B6C91_05520</name>
    <name evidence="1" type="ORF">B6D08_06325</name>
</gene>
<dbReference type="Pfam" id="PF04320">
    <property type="entry name" value="YggL_50S_bp"/>
    <property type="match status" value="1"/>
</dbReference>
<reference evidence="3 4" key="1">
    <citation type="submission" date="2017-03" db="EMBL/GenBank/DDBJ databases">
        <title>Comparative genomics of honeybee gut symbionts reveal geographically distinct and subgroup specific antibiotic resistance.</title>
        <authorList>
            <person name="Ludvigsen J."/>
            <person name="Porcellato D."/>
            <person name="Labee-Lund T.M."/>
            <person name="Amdam G.V."/>
            <person name="Rudi K."/>
        </authorList>
    </citation>
    <scope>NUCLEOTIDE SEQUENCE [LARGE SCALE GENOMIC DNA]</scope>
    <source>
        <strain evidence="1 4">A-7-12</strain>
        <strain evidence="2 3">A-9-12</strain>
    </source>
</reference>
<accession>A0A242NIE4</accession>
<evidence type="ECO:0000313" key="1">
    <source>
        <dbReference type="EMBL" id="OTP99856.1"/>
    </source>
</evidence>
<sequence length="113" mass="13056">MAKVNRSRRLRKKLHIEEFKELGFTVSWSFDEGTSEEVIDNVVDQFIVEAIQANGLAYEGSGYLSWKGIVCTQKLGNCSEENRDVVTKWLESHGLKNVKTSELIDIWWDELDF</sequence>
<dbReference type="RefSeq" id="WP_086300845.1">
    <property type="nucleotide sequence ID" value="NZ_MZNE01000043.1"/>
</dbReference>
<proteinExistence type="predicted"/>
<dbReference type="EMBL" id="NARP01000013">
    <property type="protein sequence ID" value="OTP99856.1"/>
    <property type="molecule type" value="Genomic_DNA"/>
</dbReference>
<dbReference type="PANTHER" id="PTHR38778">
    <property type="entry name" value="CYTOPLASMIC PROTEIN-RELATED"/>
    <property type="match status" value="1"/>
</dbReference>
<keyword evidence="3" id="KW-1185">Reference proteome</keyword>
<dbReference type="Proteomes" id="UP000194800">
    <property type="component" value="Unassembled WGS sequence"/>
</dbReference>
<evidence type="ECO:0000313" key="4">
    <source>
        <dbReference type="Proteomes" id="UP000194977"/>
    </source>
</evidence>
<organism evidence="1 4">
    <name type="scientific">Gilliamella apicola</name>
    <dbReference type="NCBI Taxonomy" id="1196095"/>
    <lineage>
        <taxon>Bacteria</taxon>
        <taxon>Pseudomonadati</taxon>
        <taxon>Pseudomonadota</taxon>
        <taxon>Gammaproteobacteria</taxon>
        <taxon>Orbales</taxon>
        <taxon>Orbaceae</taxon>
        <taxon>Gilliamella</taxon>
    </lineage>
</organism>
<dbReference type="EMBL" id="NART01000017">
    <property type="protein sequence ID" value="OTQ10503.1"/>
    <property type="molecule type" value="Genomic_DNA"/>
</dbReference>
<protein>
    <recommendedName>
        <fullName evidence="5">DUF469 domain-containing protein</fullName>
    </recommendedName>
</protein>
<comment type="caution">
    <text evidence="1">The sequence shown here is derived from an EMBL/GenBank/DDBJ whole genome shotgun (WGS) entry which is preliminary data.</text>
</comment>
<dbReference type="GO" id="GO:0005829">
    <property type="term" value="C:cytosol"/>
    <property type="evidence" value="ECO:0007669"/>
    <property type="project" value="TreeGrafter"/>
</dbReference>
<dbReference type="InterPro" id="IPR007416">
    <property type="entry name" value="YggL_50S_bp"/>
</dbReference>
<dbReference type="AlphaFoldDB" id="A0A242NIE4"/>
<name>A0A242NIE4_9GAMM</name>
<evidence type="ECO:0000313" key="2">
    <source>
        <dbReference type="EMBL" id="OTQ10503.1"/>
    </source>
</evidence>
<evidence type="ECO:0000313" key="3">
    <source>
        <dbReference type="Proteomes" id="UP000194800"/>
    </source>
</evidence>
<dbReference type="PANTHER" id="PTHR38778:SF1">
    <property type="entry name" value="CYTOPLASMIC PROTEIN"/>
    <property type="match status" value="1"/>
</dbReference>
<dbReference type="NCBIfam" id="NF008685">
    <property type="entry name" value="PRK11702.1"/>
    <property type="match status" value="1"/>
</dbReference>
<dbReference type="Proteomes" id="UP000194977">
    <property type="component" value="Unassembled WGS sequence"/>
</dbReference>
<evidence type="ECO:0008006" key="5">
    <source>
        <dbReference type="Google" id="ProtNLM"/>
    </source>
</evidence>
<dbReference type="OrthoDB" id="9114861at2"/>